<name>Q86KA9_DICDI</name>
<dbReference type="InterPro" id="IPR045417">
    <property type="entry name" value="DUF5898"/>
</dbReference>
<accession>Q554U1</accession>
<keyword evidence="4" id="KW-1185">Reference proteome</keyword>
<protein>
    <recommendedName>
        <fullName evidence="2">DUF5898 domain-containing protein</fullName>
    </recommendedName>
</protein>
<dbReference type="RefSeq" id="XP_644232.1">
    <property type="nucleotide sequence ID" value="XM_639140.1"/>
</dbReference>
<feature type="region of interest" description="Disordered" evidence="1">
    <location>
        <begin position="364"/>
        <end position="434"/>
    </location>
</feature>
<dbReference type="AlphaFoldDB" id="Q86KA9"/>
<evidence type="ECO:0000259" key="2">
    <source>
        <dbReference type="Pfam" id="PF19250"/>
    </source>
</evidence>
<dbReference type="VEuPathDB" id="AmoebaDB:DDB_G0274397"/>
<accession>Q86KA9</accession>
<dbReference type="PANTHER" id="PTHR34871:SF1">
    <property type="entry name" value="DUF5898 DOMAIN-CONTAINING PROTEIN"/>
    <property type="match status" value="1"/>
</dbReference>
<sequence length="434" mass="50449">MKEVAFQLYVVDYQQVIIKFVMPYKRIWYFNKFKKHIKHIADHKKASKLYTHFGLELLQTDDPYHFENEMDISEKIHGLLCDIIYLTGMESHIILKKQKGISVWTMGADQLDKFKDIEINCGKQQMQKLPEENRNKIPNRIESPSTSLKSLLESDSNLKRELCCSRVYHHNDPDLINVLCTAIFKMKACLIDALETSSSLKSYQVIDSTGSLLISRLGSGRDGYVWKETTVNRNLTVVKFFNNTFTKEKVEKETVIWKNAWDITTLSVSMNNYQCLLMPFLKIVDEDEDDWKDHRFLKLVELACLRFARAGYKHLDLKRRHVARHSTPNNDRVVVFIDLSSVDPIDPLDIDAVSNEMYQTLIDEGRTKDPPPQTVKQIQLPPQTGKPQPQPPLTRSKTRKEKEETSPQPTKNTHEISNEVFQTPIKKYKAEDKD</sequence>
<dbReference type="PaxDb" id="44689-DDB0167599"/>
<proteinExistence type="predicted"/>
<organism evidence="3 4">
    <name type="scientific">Dictyostelium discoideum</name>
    <name type="common">Social amoeba</name>
    <dbReference type="NCBI Taxonomy" id="44689"/>
    <lineage>
        <taxon>Eukaryota</taxon>
        <taxon>Amoebozoa</taxon>
        <taxon>Evosea</taxon>
        <taxon>Eumycetozoa</taxon>
        <taxon>Dictyostelia</taxon>
        <taxon>Dictyosteliales</taxon>
        <taxon>Dictyosteliaceae</taxon>
        <taxon>Dictyostelium</taxon>
    </lineage>
</organism>
<dbReference type="KEGG" id="ddi:DDB_G0274397"/>
<evidence type="ECO:0000313" key="4">
    <source>
        <dbReference type="Proteomes" id="UP000002195"/>
    </source>
</evidence>
<reference evidence="3 4" key="1">
    <citation type="journal article" date="2005" name="Nature">
        <title>The genome of the social amoeba Dictyostelium discoideum.</title>
        <authorList>
            <consortium name="The Dictyostelium discoideum Sequencing Consortium"/>
            <person name="Eichinger L."/>
            <person name="Pachebat J.A."/>
            <person name="Glockner G."/>
            <person name="Rajandream M.A."/>
            <person name="Sucgang R."/>
            <person name="Berriman M."/>
            <person name="Song J."/>
            <person name="Olsen R."/>
            <person name="Szafranski K."/>
            <person name="Xu Q."/>
            <person name="Tunggal B."/>
            <person name="Kummerfeld S."/>
            <person name="Madera M."/>
            <person name="Konfortov B.A."/>
            <person name="Rivero F."/>
            <person name="Bankier A.T."/>
            <person name="Lehmann R."/>
            <person name="Hamlin N."/>
            <person name="Davies R."/>
            <person name="Gaudet P."/>
            <person name="Fey P."/>
            <person name="Pilcher K."/>
            <person name="Chen G."/>
            <person name="Saunders D."/>
            <person name="Sodergren E."/>
            <person name="Davis P."/>
            <person name="Kerhornou A."/>
            <person name="Nie X."/>
            <person name="Hall N."/>
            <person name="Anjard C."/>
            <person name="Hemphill L."/>
            <person name="Bason N."/>
            <person name="Farbrother P."/>
            <person name="Desany B."/>
            <person name="Just E."/>
            <person name="Morio T."/>
            <person name="Rost R."/>
            <person name="Churcher C."/>
            <person name="Cooper J."/>
            <person name="Haydock S."/>
            <person name="van Driessche N."/>
            <person name="Cronin A."/>
            <person name="Goodhead I."/>
            <person name="Muzny D."/>
            <person name="Mourier T."/>
            <person name="Pain A."/>
            <person name="Lu M."/>
            <person name="Harper D."/>
            <person name="Lindsay R."/>
            <person name="Hauser H."/>
            <person name="James K."/>
            <person name="Quiles M."/>
            <person name="Madan Babu M."/>
            <person name="Saito T."/>
            <person name="Buchrieser C."/>
            <person name="Wardroper A."/>
            <person name="Felder M."/>
            <person name="Thangavelu M."/>
            <person name="Johnson D."/>
            <person name="Knights A."/>
            <person name="Loulseged H."/>
            <person name="Mungall K."/>
            <person name="Oliver K."/>
            <person name="Price C."/>
            <person name="Quail M.A."/>
            <person name="Urushihara H."/>
            <person name="Hernandez J."/>
            <person name="Rabbinowitsch E."/>
            <person name="Steffen D."/>
            <person name="Sanders M."/>
            <person name="Ma J."/>
            <person name="Kohara Y."/>
            <person name="Sharp S."/>
            <person name="Simmonds M."/>
            <person name="Spiegler S."/>
            <person name="Tivey A."/>
            <person name="Sugano S."/>
            <person name="White B."/>
            <person name="Walker D."/>
            <person name="Woodward J."/>
            <person name="Winckler T."/>
            <person name="Tanaka Y."/>
            <person name="Shaulsky G."/>
            <person name="Schleicher M."/>
            <person name="Weinstock G."/>
            <person name="Rosenthal A."/>
            <person name="Cox E.C."/>
            <person name="Chisholm R.L."/>
            <person name="Gibbs R."/>
            <person name="Loomis W.F."/>
            <person name="Platzer M."/>
            <person name="Kay R.R."/>
            <person name="Williams J."/>
            <person name="Dear P.H."/>
            <person name="Noegel A.A."/>
            <person name="Barrell B."/>
            <person name="Kuspa A."/>
        </authorList>
    </citation>
    <scope>NUCLEOTIDE SEQUENCE [LARGE SCALE GENOMIC DNA]</scope>
    <source>
        <strain evidence="3 4">AX4</strain>
    </source>
</reference>
<dbReference type="Pfam" id="PF19250">
    <property type="entry name" value="DUF5898"/>
    <property type="match status" value="1"/>
</dbReference>
<feature type="domain" description="DUF5898" evidence="2">
    <location>
        <begin position="216"/>
        <end position="324"/>
    </location>
</feature>
<dbReference type="dictyBase" id="DDB_G0274397"/>
<dbReference type="HOGENOM" id="CLU_632280_0_0_1"/>
<dbReference type="InParanoid" id="Q86KA9"/>
<dbReference type="GeneID" id="8619661"/>
<dbReference type="PANTHER" id="PTHR34871">
    <property type="entry name" value="DUF5898 DOMAIN-CONTAINING PROTEIN"/>
    <property type="match status" value="1"/>
</dbReference>
<evidence type="ECO:0000313" key="3">
    <source>
        <dbReference type="EMBL" id="EAL70091.1"/>
    </source>
</evidence>
<dbReference type="EMBL" id="AAFI02000012">
    <property type="protein sequence ID" value="EAL70091.1"/>
    <property type="molecule type" value="Genomic_DNA"/>
</dbReference>
<gene>
    <name evidence="3" type="ORF">DDB_G0274397</name>
</gene>
<comment type="caution">
    <text evidence="3">The sequence shown here is derived from an EMBL/GenBank/DDBJ whole genome shotgun (WGS) entry which is preliminary data.</text>
</comment>
<evidence type="ECO:0000256" key="1">
    <source>
        <dbReference type="SAM" id="MobiDB-lite"/>
    </source>
</evidence>
<dbReference type="Proteomes" id="UP000002195">
    <property type="component" value="Unassembled WGS sequence"/>
</dbReference>